<dbReference type="SFLD" id="SFLDS00029">
    <property type="entry name" value="Radical_SAM"/>
    <property type="match status" value="1"/>
</dbReference>
<dbReference type="Proteomes" id="UP000094769">
    <property type="component" value="Unassembled WGS sequence"/>
</dbReference>
<dbReference type="PROSITE" id="PS01278">
    <property type="entry name" value="MTTASE_RADICAL"/>
    <property type="match status" value="1"/>
</dbReference>
<dbReference type="InterPro" id="IPR038135">
    <property type="entry name" value="Methylthiotransferase_N_sf"/>
</dbReference>
<evidence type="ECO:0000256" key="6">
    <source>
        <dbReference type="ARBA" id="ARBA00022723"/>
    </source>
</evidence>
<keyword evidence="12" id="KW-1185">Reference proteome</keyword>
<dbReference type="EMBL" id="MARB01000006">
    <property type="protein sequence ID" value="ODJ88458.1"/>
    <property type="molecule type" value="Genomic_DNA"/>
</dbReference>
<evidence type="ECO:0000313" key="12">
    <source>
        <dbReference type="Proteomes" id="UP000094769"/>
    </source>
</evidence>
<comment type="caution">
    <text evidence="11">The sequence shown here is derived from an EMBL/GenBank/DDBJ whole genome shotgun (WGS) entry which is preliminary data.</text>
</comment>
<feature type="domain" description="MTTase N-terminal" evidence="9">
    <location>
        <begin position="1"/>
        <end position="113"/>
    </location>
</feature>
<name>A0A7Z0VMK3_9GAMM</name>
<dbReference type="GO" id="GO:0035598">
    <property type="term" value="F:tRNA (N(6)-L-threonylcarbamoyladenosine(37)-C(2))-methylthiotransferase activity"/>
    <property type="evidence" value="ECO:0007669"/>
    <property type="project" value="TreeGrafter"/>
</dbReference>
<dbReference type="GO" id="GO:0051539">
    <property type="term" value="F:4 iron, 4 sulfur cluster binding"/>
    <property type="evidence" value="ECO:0007669"/>
    <property type="project" value="UniProtKB-KW"/>
</dbReference>
<dbReference type="SFLD" id="SFLDG01061">
    <property type="entry name" value="methylthiotransferase"/>
    <property type="match status" value="1"/>
</dbReference>
<evidence type="ECO:0000256" key="7">
    <source>
        <dbReference type="ARBA" id="ARBA00023004"/>
    </source>
</evidence>
<feature type="domain" description="Radical SAM core" evidence="10">
    <location>
        <begin position="131"/>
        <end position="358"/>
    </location>
</feature>
<dbReference type="InterPro" id="IPR023404">
    <property type="entry name" value="rSAM_horseshoe"/>
</dbReference>
<proteinExistence type="predicted"/>
<organism evidence="11 12">
    <name type="scientific">Candidatus Thiodiazotropha endolucinida</name>
    <dbReference type="NCBI Taxonomy" id="1655433"/>
    <lineage>
        <taxon>Bacteria</taxon>
        <taxon>Pseudomonadati</taxon>
        <taxon>Pseudomonadota</taxon>
        <taxon>Gammaproteobacteria</taxon>
        <taxon>Chromatiales</taxon>
        <taxon>Sedimenticolaceae</taxon>
        <taxon>Candidatus Thiodiazotropha</taxon>
    </lineage>
</organism>
<evidence type="ECO:0000259" key="9">
    <source>
        <dbReference type="PROSITE" id="PS51449"/>
    </source>
</evidence>
<dbReference type="GO" id="GO:0046872">
    <property type="term" value="F:metal ion binding"/>
    <property type="evidence" value="ECO:0007669"/>
    <property type="project" value="UniProtKB-KW"/>
</dbReference>
<keyword evidence="7" id="KW-0408">Iron</keyword>
<dbReference type="InterPro" id="IPR006467">
    <property type="entry name" value="MiaB-like_bact"/>
</dbReference>
<dbReference type="PROSITE" id="PS51918">
    <property type="entry name" value="RADICAL_SAM"/>
    <property type="match status" value="1"/>
</dbReference>
<keyword evidence="4 11" id="KW-0808">Transferase</keyword>
<dbReference type="Gene3D" id="3.40.50.12160">
    <property type="entry name" value="Methylthiotransferase, N-terminal domain"/>
    <property type="match status" value="1"/>
</dbReference>
<dbReference type="SMART" id="SM00729">
    <property type="entry name" value="Elp3"/>
    <property type="match status" value="1"/>
</dbReference>
<evidence type="ECO:0000256" key="3">
    <source>
        <dbReference type="ARBA" id="ARBA00022490"/>
    </source>
</evidence>
<gene>
    <name evidence="11" type="primary">mtaB</name>
    <name evidence="11" type="ORF">CODIS_14650</name>
</gene>
<reference evidence="11 12" key="1">
    <citation type="submission" date="2016-06" db="EMBL/GenBank/DDBJ databases">
        <title>Genome sequence of endosymbiont of Candidatus Endolucinida thiodiazotropha.</title>
        <authorList>
            <person name="Poehlein A."/>
            <person name="Koenig S."/>
            <person name="Heiden S.E."/>
            <person name="Thuermer A."/>
            <person name="Voget S."/>
            <person name="Daniel R."/>
            <person name="Markert S."/>
            <person name="Gros O."/>
            <person name="Schweder T."/>
        </authorList>
    </citation>
    <scope>NUCLEOTIDE SEQUENCE [LARGE SCALE GENOMIC DNA]</scope>
    <source>
        <strain evidence="11 12">COS</strain>
    </source>
</reference>
<dbReference type="OrthoDB" id="9805215at2"/>
<evidence type="ECO:0000313" key="11">
    <source>
        <dbReference type="EMBL" id="ODJ88458.1"/>
    </source>
</evidence>
<protein>
    <submittedName>
        <fullName evidence="11">Threonylcarbamoyladenosine tRNA methylthiotransferase MtaB</fullName>
        <ecNumber evidence="11">2.-.-.-</ecNumber>
    </submittedName>
</protein>
<dbReference type="InterPro" id="IPR006638">
    <property type="entry name" value="Elp3/MiaA/NifB-like_rSAM"/>
</dbReference>
<dbReference type="Gene3D" id="3.80.30.20">
    <property type="entry name" value="tm_1862 like domain"/>
    <property type="match status" value="1"/>
</dbReference>
<keyword evidence="3" id="KW-0963">Cytoplasm</keyword>
<dbReference type="InterPro" id="IPR058240">
    <property type="entry name" value="rSAM_sf"/>
</dbReference>
<dbReference type="NCBIfam" id="TIGR01579">
    <property type="entry name" value="MiaB-like-C"/>
    <property type="match status" value="1"/>
</dbReference>
<dbReference type="PANTHER" id="PTHR11918:SF45">
    <property type="entry name" value="THREONYLCARBAMOYLADENOSINE TRNA METHYLTHIOTRANSFERASE"/>
    <property type="match status" value="1"/>
</dbReference>
<dbReference type="Pfam" id="PF04055">
    <property type="entry name" value="Radical_SAM"/>
    <property type="match status" value="1"/>
</dbReference>
<dbReference type="FunFam" id="3.80.30.20:FF:000001">
    <property type="entry name" value="tRNA-2-methylthio-N(6)-dimethylallyladenosine synthase 2"/>
    <property type="match status" value="1"/>
</dbReference>
<dbReference type="InterPro" id="IPR020612">
    <property type="entry name" value="Methylthiotransferase_CS"/>
</dbReference>
<keyword evidence="6" id="KW-0479">Metal-binding</keyword>
<dbReference type="NCBIfam" id="TIGR00089">
    <property type="entry name" value="MiaB/RimO family radical SAM methylthiotransferase"/>
    <property type="match status" value="1"/>
</dbReference>
<evidence type="ECO:0000256" key="1">
    <source>
        <dbReference type="ARBA" id="ARBA00001966"/>
    </source>
</evidence>
<dbReference type="PROSITE" id="PS51449">
    <property type="entry name" value="MTTASE_N"/>
    <property type="match status" value="1"/>
</dbReference>
<sequence length="437" mass="49161">MRIHLMTLGCRLNEAEMETWSRDFQALGHAMTKQVEEADLLVVNTCAVTEEAVRKSRKLLSRSCRQNPHARLVVSGCYASLNPDAAAGIEGVDLVVNNRDKGRLVEIVSERLDLWVMPQSATEPDATGLLSRGRQRAFIKIQDGCRYRCSFCIVTLARGEERSRPAAEIISEIRHLQSQGIQEAVLTGVHIGGYGADIDASIPELIRRILQETDIPRLRIGSIEPWDLPEDFWRLFDNPRFMPHLHLPLQSGSDSVLRRMARRCRRDEYRRLVDQAREQVPDINITTDIIVGFPGESEAEWQDTLEFVEEVGFGDLHIFAYSPRQGTKAASMPGALTREIKRQRSQALHQLSERLKRRSLSSHLGRTLPILIEGGDENGWGGYTPNYLRVTAEGPAGVDLKNRIVDVLITAIDEELLQLQGTTQGLEATCQPWSQIN</sequence>
<dbReference type="SFLD" id="SFLDG01082">
    <property type="entry name" value="B12-binding_domain_containing"/>
    <property type="match status" value="1"/>
</dbReference>
<dbReference type="EC" id="2.-.-.-" evidence="11"/>
<evidence type="ECO:0000256" key="2">
    <source>
        <dbReference type="ARBA" id="ARBA00022485"/>
    </source>
</evidence>
<comment type="cofactor">
    <cofactor evidence="1">
        <name>[4Fe-4S] cluster</name>
        <dbReference type="ChEBI" id="CHEBI:49883"/>
    </cofactor>
</comment>
<dbReference type="AlphaFoldDB" id="A0A7Z0VMK3"/>
<dbReference type="InterPro" id="IPR013848">
    <property type="entry name" value="Methylthiotransferase_N"/>
</dbReference>
<evidence type="ECO:0000256" key="4">
    <source>
        <dbReference type="ARBA" id="ARBA00022679"/>
    </source>
</evidence>
<keyword evidence="2" id="KW-0004">4Fe-4S</keyword>
<dbReference type="PANTHER" id="PTHR11918">
    <property type="entry name" value="RADICAL SAM PROTEINS"/>
    <property type="match status" value="1"/>
</dbReference>
<dbReference type="Pfam" id="PF00919">
    <property type="entry name" value="UPF0004"/>
    <property type="match status" value="1"/>
</dbReference>
<dbReference type="SUPFAM" id="SSF102114">
    <property type="entry name" value="Radical SAM enzymes"/>
    <property type="match status" value="1"/>
</dbReference>
<evidence type="ECO:0000259" key="10">
    <source>
        <dbReference type="PROSITE" id="PS51918"/>
    </source>
</evidence>
<accession>A0A7Z0VMK3</accession>
<keyword evidence="5" id="KW-0949">S-adenosyl-L-methionine</keyword>
<evidence type="ECO:0000256" key="5">
    <source>
        <dbReference type="ARBA" id="ARBA00022691"/>
    </source>
</evidence>
<dbReference type="InterPro" id="IPR007197">
    <property type="entry name" value="rSAM"/>
</dbReference>
<evidence type="ECO:0000256" key="8">
    <source>
        <dbReference type="ARBA" id="ARBA00023014"/>
    </source>
</evidence>
<dbReference type="RefSeq" id="WP_069122846.1">
    <property type="nucleotide sequence ID" value="NZ_MARB01000006.1"/>
</dbReference>
<keyword evidence="8" id="KW-0411">Iron-sulfur</keyword>
<dbReference type="InterPro" id="IPR005839">
    <property type="entry name" value="Methylthiotransferase"/>
</dbReference>